<keyword evidence="2" id="KW-1185">Reference proteome</keyword>
<comment type="caution">
    <text evidence="1">The sequence shown here is derived from an EMBL/GenBank/DDBJ whole genome shotgun (WGS) entry which is preliminary data.</text>
</comment>
<proteinExistence type="predicted"/>
<dbReference type="EMBL" id="JAWHQM010000028">
    <property type="protein sequence ID" value="KAK5632959.1"/>
    <property type="molecule type" value="Genomic_DNA"/>
</dbReference>
<dbReference type="AlphaFoldDB" id="A0AAN7V1Y9"/>
<gene>
    <name evidence="1" type="ORF">RRF57_008673</name>
</gene>
<accession>A0AAN7V1Y9</accession>
<sequence>MQPSMRLRVAAGAPPQVTPVVPKGGAVASKYVAIATYPYISYMSTEANPVINHRILLPAIAWLGAAGLVGLYVSRQLHQRSVGFDDIFSQQNTPEVEEARKRGLLVDTYGDPRNSLLNVLGWTK</sequence>
<evidence type="ECO:0000313" key="1">
    <source>
        <dbReference type="EMBL" id="KAK5632959.1"/>
    </source>
</evidence>
<protein>
    <submittedName>
        <fullName evidence="1">Uncharacterized protein</fullName>
    </submittedName>
</protein>
<organism evidence="1 2">
    <name type="scientific">Xylaria bambusicola</name>
    <dbReference type="NCBI Taxonomy" id="326684"/>
    <lineage>
        <taxon>Eukaryota</taxon>
        <taxon>Fungi</taxon>
        <taxon>Dikarya</taxon>
        <taxon>Ascomycota</taxon>
        <taxon>Pezizomycotina</taxon>
        <taxon>Sordariomycetes</taxon>
        <taxon>Xylariomycetidae</taxon>
        <taxon>Xylariales</taxon>
        <taxon>Xylariaceae</taxon>
        <taxon>Xylaria</taxon>
    </lineage>
</organism>
<evidence type="ECO:0000313" key="2">
    <source>
        <dbReference type="Proteomes" id="UP001305414"/>
    </source>
</evidence>
<dbReference type="Proteomes" id="UP001305414">
    <property type="component" value="Unassembled WGS sequence"/>
</dbReference>
<reference evidence="1 2" key="1">
    <citation type="submission" date="2023-10" db="EMBL/GenBank/DDBJ databases">
        <title>Draft genome sequence of Xylaria bambusicola isolate GMP-LS, the root and basal stem rot pathogen of sugarcane in Indonesia.</title>
        <authorList>
            <person name="Selvaraj P."/>
            <person name="Muralishankar V."/>
            <person name="Muruganantham S."/>
            <person name="Sp S."/>
            <person name="Haryani S."/>
            <person name="Lau K.J.X."/>
            <person name="Naqvi N.I."/>
        </authorList>
    </citation>
    <scope>NUCLEOTIDE SEQUENCE [LARGE SCALE GENOMIC DNA]</scope>
    <source>
        <strain evidence="1">GMP-LS</strain>
    </source>
</reference>
<name>A0AAN7V1Y9_9PEZI</name>